<dbReference type="Proteomes" id="UP000612362">
    <property type="component" value="Unassembled WGS sequence"/>
</dbReference>
<gene>
    <name evidence="1" type="ORF">KSX_31900</name>
</gene>
<accession>A0A8J3MQL3</accession>
<evidence type="ECO:0000313" key="1">
    <source>
        <dbReference type="EMBL" id="GHO45027.1"/>
    </source>
</evidence>
<name>A0A8J3MQL3_9CHLR</name>
<dbReference type="EMBL" id="BNJF01000001">
    <property type="protein sequence ID" value="GHO45027.1"/>
    <property type="molecule type" value="Genomic_DNA"/>
</dbReference>
<sequence>MKYMEFYHGYSKLMNDDNLCSSKFTYLHRHMTIGKTAALAMSTLYLKHNIYKNRESSLGQTTFLALTVLCQKQGSDASAVRRITTLTIYNNSGVEE</sequence>
<keyword evidence="2" id="KW-1185">Reference proteome</keyword>
<reference evidence="1" key="1">
    <citation type="submission" date="2020-10" db="EMBL/GenBank/DDBJ databases">
        <title>Taxonomic study of unclassified bacteria belonging to the class Ktedonobacteria.</title>
        <authorList>
            <person name="Yabe S."/>
            <person name="Wang C.M."/>
            <person name="Zheng Y."/>
            <person name="Sakai Y."/>
            <person name="Cavaletti L."/>
            <person name="Monciardini P."/>
            <person name="Donadio S."/>
        </authorList>
    </citation>
    <scope>NUCLEOTIDE SEQUENCE</scope>
    <source>
        <strain evidence="1">SOSP1-1</strain>
    </source>
</reference>
<comment type="caution">
    <text evidence="1">The sequence shown here is derived from an EMBL/GenBank/DDBJ whole genome shotgun (WGS) entry which is preliminary data.</text>
</comment>
<evidence type="ECO:0000313" key="2">
    <source>
        <dbReference type="Proteomes" id="UP000612362"/>
    </source>
</evidence>
<dbReference type="AlphaFoldDB" id="A0A8J3MQL3"/>
<proteinExistence type="predicted"/>
<organism evidence="1 2">
    <name type="scientific">Ktedonospora formicarum</name>
    <dbReference type="NCBI Taxonomy" id="2778364"/>
    <lineage>
        <taxon>Bacteria</taxon>
        <taxon>Bacillati</taxon>
        <taxon>Chloroflexota</taxon>
        <taxon>Ktedonobacteria</taxon>
        <taxon>Ktedonobacterales</taxon>
        <taxon>Ktedonobacteraceae</taxon>
        <taxon>Ktedonospora</taxon>
    </lineage>
</organism>
<protein>
    <submittedName>
        <fullName evidence="1">Uncharacterized protein</fullName>
    </submittedName>
</protein>